<dbReference type="PROSITE" id="PS51762">
    <property type="entry name" value="GH16_2"/>
    <property type="match status" value="1"/>
</dbReference>
<dbReference type="Proteomes" id="UP000027265">
    <property type="component" value="Unassembled WGS sequence"/>
</dbReference>
<feature type="region of interest" description="Disordered" evidence="9">
    <location>
        <begin position="1"/>
        <end position="107"/>
    </location>
</feature>
<dbReference type="Pfam" id="PF03935">
    <property type="entry name" value="SKN1_KRE6_Sbg1"/>
    <property type="match status" value="1"/>
</dbReference>
<evidence type="ECO:0000256" key="1">
    <source>
        <dbReference type="ARBA" id="ARBA00004606"/>
    </source>
</evidence>
<keyword evidence="13" id="KW-1185">Reference proteome</keyword>
<evidence type="ECO:0000313" key="12">
    <source>
        <dbReference type="EMBL" id="KDQ63443.1"/>
    </source>
</evidence>
<evidence type="ECO:0000256" key="8">
    <source>
        <dbReference type="ARBA" id="ARBA00023316"/>
    </source>
</evidence>
<dbReference type="GO" id="GO:0006078">
    <property type="term" value="P:(1-&gt;6)-beta-D-glucan biosynthetic process"/>
    <property type="evidence" value="ECO:0007669"/>
    <property type="project" value="TreeGrafter"/>
</dbReference>
<feature type="compositionally biased region" description="Polar residues" evidence="9">
    <location>
        <begin position="90"/>
        <end position="104"/>
    </location>
</feature>
<sequence length="652" mass="70643">MSAPYSFTSNPFSNQGSTPVHYPNNPQNKPVSSSSTSSLDLMSSPGQSYGQKRYYAADTPATSTTNLLPPSAESSGNQSVQAAFARGPNSVRSMASNSSLNEGSPYSGAGSSSKISLSASISDKFSLSPDPSSWGADLSPSHPEPDDFLHNPDPRRDRKNDKGGTIFTYRGFTNLGCLLVLIAAILTLFAGYPIISFFTRHPLQSFGGFNLGGINETGQVPSMQGNWGLVDLETPQSAYTMPSFNDGSEMQLVFSDEFNVDGRTFYPGDDPYWEAVNLHYWQTNNMEWYDPAAITTKGGALEITLSQKDTHGLNYQGGMVSTWNKFCFTGGLIVTAVTLPGINNVMGLWPAVWTMGNLGRAGYGASLEGMWPYTYDACDVGTAPNQTHNGLPLAATQNGDPSADGVLSYLPGQRLSRCTCPGESHPGPVHADGTYVGRSAPEIDIFEAQISGAPLTGQVSQSCQWGPFNAEYQWFNTSANLIIPDPTTTSLNLYMGGVFQQATSGVTETNQECYELSGGCFSVYGFEYYITWIANDKAVWTLNAAGMGADTRVEISARPIPQEPMYIIANLGMSTNFGTVDLKHLTFPTTLRIDYIRVYQPKGSINIGCDPPDFPTQAYINEYIEAYTNPNLTTWRNDFGQPFPKSKFLGQC</sequence>
<feature type="region of interest" description="Disordered" evidence="9">
    <location>
        <begin position="131"/>
        <end position="161"/>
    </location>
</feature>
<comment type="similarity">
    <text evidence="2">Belongs to the SKN1/KRE6 family.</text>
</comment>
<keyword evidence="4" id="KW-0735">Signal-anchor</keyword>
<evidence type="ECO:0000259" key="11">
    <source>
        <dbReference type="PROSITE" id="PS51762"/>
    </source>
</evidence>
<dbReference type="InParanoid" id="A0A067Q8U5"/>
<proteinExistence type="inferred from homology"/>
<dbReference type="HOGENOM" id="CLU_010811_3_1_1"/>
<dbReference type="FunFam" id="2.60.120.200:FF:000135">
    <property type="entry name" value="Related to KRE6-glucan synthase subunit"/>
    <property type="match status" value="1"/>
</dbReference>
<dbReference type="OrthoDB" id="412647at2759"/>
<evidence type="ECO:0000256" key="5">
    <source>
        <dbReference type="ARBA" id="ARBA00022989"/>
    </source>
</evidence>
<reference evidence="13" key="1">
    <citation type="journal article" date="2014" name="Proc. Natl. Acad. Sci. U.S.A.">
        <title>Extensive sampling of basidiomycete genomes demonstrates inadequacy of the white-rot/brown-rot paradigm for wood decay fungi.</title>
        <authorList>
            <person name="Riley R."/>
            <person name="Salamov A.A."/>
            <person name="Brown D.W."/>
            <person name="Nagy L.G."/>
            <person name="Floudas D."/>
            <person name="Held B.W."/>
            <person name="Levasseur A."/>
            <person name="Lombard V."/>
            <person name="Morin E."/>
            <person name="Otillar R."/>
            <person name="Lindquist E.A."/>
            <person name="Sun H."/>
            <person name="LaButti K.M."/>
            <person name="Schmutz J."/>
            <person name="Jabbour D."/>
            <person name="Luo H."/>
            <person name="Baker S.E."/>
            <person name="Pisabarro A.G."/>
            <person name="Walton J.D."/>
            <person name="Blanchette R.A."/>
            <person name="Henrissat B."/>
            <person name="Martin F."/>
            <person name="Cullen D."/>
            <person name="Hibbett D.S."/>
            <person name="Grigoriev I.V."/>
        </authorList>
    </citation>
    <scope>NUCLEOTIDE SEQUENCE [LARGE SCALE GENOMIC DNA]</scope>
    <source>
        <strain evidence="13">MUCL 33604</strain>
    </source>
</reference>
<evidence type="ECO:0000313" key="13">
    <source>
        <dbReference type="Proteomes" id="UP000027265"/>
    </source>
</evidence>
<keyword evidence="12" id="KW-0378">Hydrolase</keyword>
<feature type="compositionally biased region" description="Polar residues" evidence="9">
    <location>
        <begin position="60"/>
        <end position="81"/>
    </location>
</feature>
<evidence type="ECO:0000256" key="4">
    <source>
        <dbReference type="ARBA" id="ARBA00022968"/>
    </source>
</evidence>
<keyword evidence="8" id="KW-0961">Cell wall biogenesis/degradation</keyword>
<feature type="compositionally biased region" description="Low complexity" evidence="9">
    <location>
        <begin position="32"/>
        <end position="44"/>
    </location>
</feature>
<keyword evidence="6 10" id="KW-0472">Membrane</keyword>
<dbReference type="FunCoup" id="A0A067Q8U5">
    <property type="interactions" value="72"/>
</dbReference>
<feature type="transmembrane region" description="Helical" evidence="10">
    <location>
        <begin position="172"/>
        <end position="195"/>
    </location>
</feature>
<keyword evidence="7" id="KW-0325">Glycoprotein</keyword>
<evidence type="ECO:0000256" key="10">
    <source>
        <dbReference type="SAM" id="Phobius"/>
    </source>
</evidence>
<gene>
    <name evidence="12" type="ORF">JAAARDRAFT_53656</name>
</gene>
<feature type="domain" description="GH16" evidence="11">
    <location>
        <begin position="234"/>
        <end position="604"/>
    </location>
</feature>
<evidence type="ECO:0000256" key="9">
    <source>
        <dbReference type="SAM" id="MobiDB-lite"/>
    </source>
</evidence>
<dbReference type="GO" id="GO:0015926">
    <property type="term" value="F:glucosidase activity"/>
    <property type="evidence" value="ECO:0007669"/>
    <property type="project" value="TreeGrafter"/>
</dbReference>
<name>A0A067Q8U5_9AGAM</name>
<keyword evidence="5 10" id="KW-1133">Transmembrane helix</keyword>
<dbReference type="CDD" id="cd02180">
    <property type="entry name" value="GH16_fungal_KRE6_glucanase"/>
    <property type="match status" value="1"/>
</dbReference>
<dbReference type="InterPro" id="IPR013320">
    <property type="entry name" value="ConA-like_dom_sf"/>
</dbReference>
<dbReference type="InterPro" id="IPR005629">
    <property type="entry name" value="Skn1/Kre6/Sbg1"/>
</dbReference>
<dbReference type="EMBL" id="KL197710">
    <property type="protein sequence ID" value="KDQ63443.1"/>
    <property type="molecule type" value="Genomic_DNA"/>
</dbReference>
<dbReference type="InterPro" id="IPR000757">
    <property type="entry name" value="Beta-glucanase-like"/>
</dbReference>
<feature type="compositionally biased region" description="Basic and acidic residues" evidence="9">
    <location>
        <begin position="143"/>
        <end position="161"/>
    </location>
</feature>
<evidence type="ECO:0000256" key="2">
    <source>
        <dbReference type="ARBA" id="ARBA00010962"/>
    </source>
</evidence>
<dbReference type="PANTHER" id="PTHR31361">
    <property type="entry name" value="BETA-GLUCAN SYNTHESIS-ASSOCIATED PROTEIN KRE6-RELATED"/>
    <property type="match status" value="1"/>
</dbReference>
<keyword evidence="3 10" id="KW-0812">Transmembrane</keyword>
<feature type="compositionally biased region" description="Polar residues" evidence="9">
    <location>
        <begin position="1"/>
        <end position="31"/>
    </location>
</feature>
<dbReference type="PANTHER" id="PTHR31361:SF1">
    <property type="entry name" value="BETA-GLUCAN SYNTHESIS-ASSOCIATED PROTEIN KRE6-RELATED"/>
    <property type="match status" value="1"/>
</dbReference>
<dbReference type="GO" id="GO:0005886">
    <property type="term" value="C:plasma membrane"/>
    <property type="evidence" value="ECO:0007669"/>
    <property type="project" value="TreeGrafter"/>
</dbReference>
<organism evidence="12 13">
    <name type="scientific">Jaapia argillacea MUCL 33604</name>
    <dbReference type="NCBI Taxonomy" id="933084"/>
    <lineage>
        <taxon>Eukaryota</taxon>
        <taxon>Fungi</taxon>
        <taxon>Dikarya</taxon>
        <taxon>Basidiomycota</taxon>
        <taxon>Agaricomycotina</taxon>
        <taxon>Agaricomycetes</taxon>
        <taxon>Agaricomycetidae</taxon>
        <taxon>Jaapiales</taxon>
        <taxon>Jaapiaceae</taxon>
        <taxon>Jaapia</taxon>
    </lineage>
</organism>
<dbReference type="Gene3D" id="2.60.120.200">
    <property type="match status" value="2"/>
</dbReference>
<dbReference type="STRING" id="933084.A0A067Q8U5"/>
<dbReference type="SUPFAM" id="SSF49899">
    <property type="entry name" value="Concanavalin A-like lectins/glucanases"/>
    <property type="match status" value="1"/>
</dbReference>
<protein>
    <submittedName>
        <fullName evidence="12">Glycoside hydrolase family 16 protein</fullName>
    </submittedName>
</protein>
<comment type="subcellular location">
    <subcellularLocation>
        <location evidence="1">Membrane</location>
        <topology evidence="1">Single-pass type II membrane protein</topology>
    </subcellularLocation>
</comment>
<evidence type="ECO:0000256" key="7">
    <source>
        <dbReference type="ARBA" id="ARBA00023180"/>
    </source>
</evidence>
<evidence type="ECO:0000256" key="6">
    <source>
        <dbReference type="ARBA" id="ARBA00023136"/>
    </source>
</evidence>
<dbReference type="GO" id="GO:0005789">
    <property type="term" value="C:endoplasmic reticulum membrane"/>
    <property type="evidence" value="ECO:0007669"/>
    <property type="project" value="TreeGrafter"/>
</dbReference>
<evidence type="ECO:0000256" key="3">
    <source>
        <dbReference type="ARBA" id="ARBA00022692"/>
    </source>
</evidence>
<dbReference type="GO" id="GO:0031505">
    <property type="term" value="P:fungal-type cell wall organization"/>
    <property type="evidence" value="ECO:0007669"/>
    <property type="project" value="TreeGrafter"/>
</dbReference>
<dbReference type="AlphaFoldDB" id="A0A067Q8U5"/>
<accession>A0A067Q8U5</accession>